<evidence type="ECO:0000313" key="3">
    <source>
        <dbReference type="Proteomes" id="UP000042958"/>
    </source>
</evidence>
<protein>
    <submittedName>
        <fullName evidence="2">Uncharacterized protein</fullName>
    </submittedName>
</protein>
<accession>A0A0F7TZD1</accession>
<evidence type="ECO:0000313" key="2">
    <source>
        <dbReference type="EMBL" id="CEJ62069.1"/>
    </source>
</evidence>
<dbReference type="OrthoDB" id="4348660at2759"/>
<evidence type="ECO:0000256" key="1">
    <source>
        <dbReference type="SAM" id="MobiDB-lite"/>
    </source>
</evidence>
<feature type="compositionally biased region" description="Polar residues" evidence="1">
    <location>
        <begin position="1"/>
        <end position="37"/>
    </location>
</feature>
<name>A0A0F7TZD1_PENBI</name>
<dbReference type="EMBL" id="CDHK01000013">
    <property type="protein sequence ID" value="CEJ62069.1"/>
    <property type="molecule type" value="Genomic_DNA"/>
</dbReference>
<organism evidence="2 3">
    <name type="scientific">Penicillium brasilianum</name>
    <dbReference type="NCBI Taxonomy" id="104259"/>
    <lineage>
        <taxon>Eukaryota</taxon>
        <taxon>Fungi</taxon>
        <taxon>Dikarya</taxon>
        <taxon>Ascomycota</taxon>
        <taxon>Pezizomycotina</taxon>
        <taxon>Eurotiomycetes</taxon>
        <taxon>Eurotiomycetidae</taxon>
        <taxon>Eurotiales</taxon>
        <taxon>Aspergillaceae</taxon>
        <taxon>Penicillium</taxon>
    </lineage>
</organism>
<dbReference type="AlphaFoldDB" id="A0A0F7TZD1"/>
<sequence length="79" mass="8310">MATRTHSFAPPTTANTFTSYSQSIPRAMTTSATSKPTKLSHGLVDGMPPAPPPSPVSFAIDSTGGTIPHMEKIVRLSLE</sequence>
<keyword evidence="3" id="KW-1185">Reference proteome</keyword>
<dbReference type="Proteomes" id="UP000042958">
    <property type="component" value="Unassembled WGS sequence"/>
</dbReference>
<feature type="region of interest" description="Disordered" evidence="1">
    <location>
        <begin position="1"/>
        <end position="54"/>
    </location>
</feature>
<proteinExistence type="predicted"/>
<gene>
    <name evidence="2" type="ORF">PMG11_10581</name>
</gene>
<reference evidence="3" key="1">
    <citation type="journal article" date="2015" name="Genome Announc.">
        <title>Draft genome sequence of the fungus Penicillium brasilianum MG11.</title>
        <authorList>
            <person name="Horn F."/>
            <person name="Linde J."/>
            <person name="Mattern D.J."/>
            <person name="Walther G."/>
            <person name="Guthke R."/>
            <person name="Brakhage A.A."/>
            <person name="Valiante V."/>
        </authorList>
    </citation>
    <scope>NUCLEOTIDE SEQUENCE [LARGE SCALE GENOMIC DNA]</scope>
    <source>
        <strain evidence="3">MG11</strain>
    </source>
</reference>